<evidence type="ECO:0008006" key="4">
    <source>
        <dbReference type="Google" id="ProtNLM"/>
    </source>
</evidence>
<reference evidence="2 3" key="1">
    <citation type="submission" date="2023-10" db="EMBL/GenBank/DDBJ databases">
        <title>Bacteria for the degradation of biodegradable plastic PBAT(Polybutylene adipate terephthalate).</title>
        <authorList>
            <person name="Weon H.-Y."/>
            <person name="Yeon J."/>
        </authorList>
    </citation>
    <scope>NUCLEOTIDE SEQUENCE [LARGE SCALE GENOMIC DNA]</scope>
    <source>
        <strain evidence="2 3">SBD 7-3</strain>
    </source>
</reference>
<gene>
    <name evidence="2" type="ORF">RXV79_17655</name>
</gene>
<feature type="chain" id="PRO_5045702218" description="DUF2059 domain-containing protein" evidence="1">
    <location>
        <begin position="19"/>
        <end position="199"/>
    </location>
</feature>
<organism evidence="2 3">
    <name type="scientific">Piscinibacter gummiphilus</name>
    <dbReference type="NCBI Taxonomy" id="946333"/>
    <lineage>
        <taxon>Bacteria</taxon>
        <taxon>Pseudomonadati</taxon>
        <taxon>Pseudomonadota</taxon>
        <taxon>Betaproteobacteria</taxon>
        <taxon>Burkholderiales</taxon>
        <taxon>Sphaerotilaceae</taxon>
        <taxon>Piscinibacter</taxon>
    </lineage>
</organism>
<keyword evidence="3" id="KW-1185">Reference proteome</keyword>
<proteinExistence type="predicted"/>
<name>A0ABZ0CP33_9BURK</name>
<accession>A0ABZ0CP33</accession>
<dbReference type="RefSeq" id="WP_316699367.1">
    <property type="nucleotide sequence ID" value="NZ_CP136336.1"/>
</dbReference>
<sequence length="199" mass="21425">MKRLIGLALVAAASLAQAQNTAIPGAPASAAKKELVQRLLTLQQNQLDGITRDIVARPAQQIAAMADETLQTQIPPAKHPPIIKKIQEHLQKYEEGTMPLVRDRAAKISQASVGPFLEEKFTEDELRQLVNALEAPAFKKFQQAQPELLNLYVQAVRKDLATAVQPKIDALERDVRIAVGAPAPASGAATPAPAKPAKK</sequence>
<feature type="signal peptide" evidence="1">
    <location>
        <begin position="1"/>
        <end position="18"/>
    </location>
</feature>
<dbReference type="Proteomes" id="UP001303946">
    <property type="component" value="Chromosome"/>
</dbReference>
<evidence type="ECO:0000256" key="1">
    <source>
        <dbReference type="SAM" id="SignalP"/>
    </source>
</evidence>
<keyword evidence="1" id="KW-0732">Signal</keyword>
<evidence type="ECO:0000313" key="2">
    <source>
        <dbReference type="EMBL" id="WOB06742.1"/>
    </source>
</evidence>
<dbReference type="EMBL" id="CP136336">
    <property type="protein sequence ID" value="WOB06742.1"/>
    <property type="molecule type" value="Genomic_DNA"/>
</dbReference>
<evidence type="ECO:0000313" key="3">
    <source>
        <dbReference type="Proteomes" id="UP001303946"/>
    </source>
</evidence>
<protein>
    <recommendedName>
        <fullName evidence="4">DUF2059 domain-containing protein</fullName>
    </recommendedName>
</protein>